<dbReference type="InterPro" id="IPR053174">
    <property type="entry name" value="LpxI"/>
</dbReference>
<reference evidence="3 4" key="1">
    <citation type="submission" date="2015-11" db="EMBL/GenBank/DDBJ databases">
        <title>Whole-Genome Sequence of Candidatus Oderbacter manganicum from the National Park Lower Oder Valley, Germany.</title>
        <authorList>
            <person name="Braun B."/>
            <person name="Liere K."/>
            <person name="Szewzyk U."/>
        </authorList>
    </citation>
    <scope>NUCLEOTIDE SEQUENCE [LARGE SCALE GENOMIC DNA]</scope>
    <source>
        <strain evidence="3 4">OTSz_A_272</strain>
    </source>
</reference>
<dbReference type="PANTHER" id="PTHR39962:SF1">
    <property type="entry name" value="LPXI FAMILY PROTEIN"/>
    <property type="match status" value="1"/>
</dbReference>
<evidence type="ECO:0000313" key="4">
    <source>
        <dbReference type="Proteomes" id="UP000092498"/>
    </source>
</evidence>
<sequence length="285" mass="29534">MSGWRKLGVIAGGGELPVVLAEHLAGTQRPYFVARVAPNADPALDAHPGATHGLGQMGARMDAMREAGCDAVVLLGQVQRPDLKTLQLDDVAISMLPAILAAMPKGDDALLRAVLNEHEKAGFTVLGADQVMSDLLATPGVWGAIAPNEQQKKEIAKAAKVAAASGAFDIGQGVVVCDGLVLAVEAQEGTDAMLRRVAELPTAIRGTPQARRGVLVKRPKPIQERRIDLPTIGVRTIEGAAGAGLAGIAVEAQGALAVRRDEIITAANRAGIFVYGFTANEVDAA</sequence>
<protein>
    <submittedName>
        <fullName evidence="3">UDP-2,3-diacylglucosamine pyrophosphatase</fullName>
    </submittedName>
</protein>
<dbReference type="OrthoDB" id="9789836at2"/>
<dbReference type="InParanoid" id="A0A1B1ADB0"/>
<accession>A0A1B1ADB0</accession>
<dbReference type="Proteomes" id="UP000092498">
    <property type="component" value="Chromosome"/>
</dbReference>
<evidence type="ECO:0000259" key="2">
    <source>
        <dbReference type="Pfam" id="PF17930"/>
    </source>
</evidence>
<name>A0A1B1ADB0_9PROT</name>
<dbReference type="PANTHER" id="PTHR39962">
    <property type="entry name" value="BLL4848 PROTEIN"/>
    <property type="match status" value="1"/>
</dbReference>
<dbReference type="EMBL" id="CP013244">
    <property type="protein sequence ID" value="ANP44547.1"/>
    <property type="molecule type" value="Genomic_DNA"/>
</dbReference>
<dbReference type="InterPro" id="IPR043167">
    <property type="entry name" value="LpxI_C_sf"/>
</dbReference>
<dbReference type="InterPro" id="IPR041255">
    <property type="entry name" value="LpxI_N"/>
</dbReference>
<dbReference type="Pfam" id="PF17930">
    <property type="entry name" value="LpxI_N"/>
    <property type="match status" value="1"/>
</dbReference>
<dbReference type="Gene3D" id="3.40.50.20">
    <property type="match status" value="1"/>
</dbReference>
<dbReference type="Pfam" id="PF06230">
    <property type="entry name" value="LpxI_C"/>
    <property type="match status" value="1"/>
</dbReference>
<dbReference type="AlphaFoldDB" id="A0A1B1ADB0"/>
<evidence type="ECO:0000313" key="3">
    <source>
        <dbReference type="EMBL" id="ANP44547.1"/>
    </source>
</evidence>
<dbReference type="KEGG" id="cbot:ATE48_00710"/>
<dbReference type="Gene3D" id="3.40.140.80">
    <property type="match status" value="1"/>
</dbReference>
<dbReference type="STRING" id="1759059.ATE48_00710"/>
<proteinExistence type="predicted"/>
<feature type="domain" description="LpxI N-terminal" evidence="2">
    <location>
        <begin position="6"/>
        <end position="135"/>
    </location>
</feature>
<keyword evidence="4" id="KW-1185">Reference proteome</keyword>
<organism evidence="3 4">
    <name type="scientific">Candidatus Viadribacter manganicus</name>
    <dbReference type="NCBI Taxonomy" id="1759059"/>
    <lineage>
        <taxon>Bacteria</taxon>
        <taxon>Pseudomonadati</taxon>
        <taxon>Pseudomonadota</taxon>
        <taxon>Alphaproteobacteria</taxon>
        <taxon>Hyphomonadales</taxon>
        <taxon>Hyphomonadaceae</taxon>
        <taxon>Candidatus Viadribacter</taxon>
    </lineage>
</organism>
<gene>
    <name evidence="3" type="ORF">ATE48_00710</name>
</gene>
<feature type="domain" description="LpxI C-terminal" evidence="1">
    <location>
        <begin position="139"/>
        <end position="275"/>
    </location>
</feature>
<evidence type="ECO:0000259" key="1">
    <source>
        <dbReference type="Pfam" id="PF06230"/>
    </source>
</evidence>
<dbReference type="RefSeq" id="WP_066766804.1">
    <property type="nucleotide sequence ID" value="NZ_CP013244.1"/>
</dbReference>
<dbReference type="InterPro" id="IPR010415">
    <property type="entry name" value="LpxI_C"/>
</dbReference>